<feature type="signal peptide" evidence="1">
    <location>
        <begin position="1"/>
        <end position="19"/>
    </location>
</feature>
<dbReference type="RefSeq" id="WP_106541040.1">
    <property type="nucleotide sequence ID" value="NZ_BLAU01000001.1"/>
</dbReference>
<dbReference type="Proteomes" id="UP000240621">
    <property type="component" value="Unassembled WGS sequence"/>
</dbReference>
<proteinExistence type="predicted"/>
<sequence length="503" mass="55178">MQKTIVIIAMFLLPFLAMAQSPYYLPFEGIIQNDDGTVPANESLEMDFQLVSAVDHSQVVYEEQQTVTTNQAGYFYASIGAGTPVTGSFENIDWSQSQNYVFHITAHSVSDRNTFDLGYADLHPVPIALHAKTVIDSSNWQVSGNNLYTQRKVSIGSADSTFALEIRDNGRMRLQTDQSHLPESALIKMKWPADTAKTAVVWYNKHDDGKIAMVAHYYLHYPTRLHQHFSIESEDSSGFIQTRFEFPWGNDTARIETHSADLQINGKFSTGSPSTPSENDIYADTWIHGKASELNMGTAQLHTGNYPVTIQSDNGPANILIQSVATGKRSILMLKKGDNEWDVDNNNNLFRITNTNSGNFLHLTTSGKFTFDAESDTSEVFNINENITVNQHAFISAGPGSYAEYMPAEGTLSVGDIAGIDPSTGKIRTYQAGDFLAGVVSSTATRIGNAKPDYVGSPDYALVVITGTANYNSNQVTTSGRVVYTTDNQKIGVEITAGKVLLK</sequence>
<name>A0A2P8CHQ6_9BACT</name>
<evidence type="ECO:0000313" key="2">
    <source>
        <dbReference type="EMBL" id="GET20616.1"/>
    </source>
</evidence>
<organism evidence="3 4">
    <name type="scientific">Prolixibacter denitrificans</name>
    <dbReference type="NCBI Taxonomy" id="1541063"/>
    <lineage>
        <taxon>Bacteria</taxon>
        <taxon>Pseudomonadati</taxon>
        <taxon>Bacteroidota</taxon>
        <taxon>Bacteroidia</taxon>
        <taxon>Marinilabiliales</taxon>
        <taxon>Prolixibacteraceae</taxon>
        <taxon>Prolixibacter</taxon>
    </lineage>
</organism>
<comment type="caution">
    <text evidence="3">The sequence shown here is derived from an EMBL/GenBank/DDBJ whole genome shotgun (WGS) entry which is preliminary data.</text>
</comment>
<accession>A0A2P8CHQ6</accession>
<evidence type="ECO:0000256" key="1">
    <source>
        <dbReference type="SAM" id="SignalP"/>
    </source>
</evidence>
<dbReference type="OrthoDB" id="9765957at2"/>
<gene>
    <name evidence="3" type="ORF">CLV93_102228</name>
    <name evidence="2" type="ORF">JCM18694_08620</name>
</gene>
<dbReference type="Proteomes" id="UP000396862">
    <property type="component" value="Unassembled WGS sequence"/>
</dbReference>
<evidence type="ECO:0000313" key="4">
    <source>
        <dbReference type="Proteomes" id="UP000240621"/>
    </source>
</evidence>
<evidence type="ECO:0000313" key="3">
    <source>
        <dbReference type="EMBL" id="PSK84442.1"/>
    </source>
</evidence>
<dbReference type="AlphaFoldDB" id="A0A2P8CHQ6"/>
<reference evidence="3 4" key="1">
    <citation type="submission" date="2018-03" db="EMBL/GenBank/DDBJ databases">
        <title>Genomic Encyclopedia of Archaeal and Bacterial Type Strains, Phase II (KMG-II): from individual species to whole genera.</title>
        <authorList>
            <person name="Goeker M."/>
        </authorList>
    </citation>
    <scope>NUCLEOTIDE SEQUENCE [LARGE SCALE GENOMIC DNA]</scope>
    <source>
        <strain evidence="3 4">DSM 27267</strain>
    </source>
</reference>
<protein>
    <submittedName>
        <fullName evidence="3">Uncharacterized protein</fullName>
    </submittedName>
</protein>
<dbReference type="EMBL" id="PYGC01000002">
    <property type="protein sequence ID" value="PSK84442.1"/>
    <property type="molecule type" value="Genomic_DNA"/>
</dbReference>
<feature type="chain" id="PRO_5015123045" evidence="1">
    <location>
        <begin position="20"/>
        <end position="503"/>
    </location>
</feature>
<keyword evidence="1" id="KW-0732">Signal</keyword>
<dbReference type="EMBL" id="BLAU01000001">
    <property type="protein sequence ID" value="GET20616.1"/>
    <property type="molecule type" value="Genomic_DNA"/>
</dbReference>
<reference evidence="2 5" key="2">
    <citation type="submission" date="2019-10" db="EMBL/GenBank/DDBJ databases">
        <title>Prolixibacter strains distinguished by the presence of nitrate reductase genes were adept at nitrate-dependent anaerobic corrosion of metallic iron and carbon steel.</title>
        <authorList>
            <person name="Iino T."/>
            <person name="Shono N."/>
            <person name="Ito K."/>
            <person name="Nakamura R."/>
            <person name="Sueoka K."/>
            <person name="Harayama S."/>
            <person name="Ohkuma M."/>
        </authorList>
    </citation>
    <scope>NUCLEOTIDE SEQUENCE [LARGE SCALE GENOMIC DNA]</scope>
    <source>
        <strain evidence="2 5">MIC1-1</strain>
    </source>
</reference>
<keyword evidence="5" id="KW-1185">Reference proteome</keyword>
<evidence type="ECO:0000313" key="5">
    <source>
        <dbReference type="Proteomes" id="UP000396862"/>
    </source>
</evidence>